<evidence type="ECO:0000313" key="2">
    <source>
        <dbReference type="EMBL" id="XFO74106.1"/>
    </source>
</evidence>
<gene>
    <name evidence="2" type="ORF">SPACI_042150</name>
</gene>
<proteinExistence type="predicted"/>
<dbReference type="Proteomes" id="UP000216052">
    <property type="component" value="Chromosome"/>
</dbReference>
<feature type="transmembrane region" description="Helical" evidence="1">
    <location>
        <begin position="115"/>
        <end position="136"/>
    </location>
</feature>
<accession>A0ABZ3J7L4</accession>
<name>A0ABZ3J7L4_SPOA4</name>
<organism evidence="2 3">
    <name type="scientific">Sporomusa acidovorans (strain ATCC 49682 / DSM 3132 / Mol)</name>
    <dbReference type="NCBI Taxonomy" id="1123286"/>
    <lineage>
        <taxon>Bacteria</taxon>
        <taxon>Bacillati</taxon>
        <taxon>Bacillota</taxon>
        <taxon>Negativicutes</taxon>
        <taxon>Selenomonadales</taxon>
        <taxon>Sporomusaceae</taxon>
        <taxon>Sporomusa</taxon>
    </lineage>
</organism>
<evidence type="ECO:0000313" key="3">
    <source>
        <dbReference type="Proteomes" id="UP000216052"/>
    </source>
</evidence>
<feature type="transmembrane region" description="Helical" evidence="1">
    <location>
        <begin position="45"/>
        <end position="63"/>
    </location>
</feature>
<reference evidence="2" key="1">
    <citation type="submission" date="2024-05" db="EMBL/GenBank/DDBJ databases">
        <title>Isolation and characterization of Sporomusa carbonis sp. nov., a carboxydotrophic hydrogenogen in the genus of Sporomusa isolated from a charcoal burning pile.</title>
        <authorList>
            <person name="Boeer T."/>
            <person name="Rosenbaum F."/>
            <person name="Eysell L."/>
            <person name="Mueller V."/>
            <person name="Daniel R."/>
            <person name="Poehlein A."/>
        </authorList>
    </citation>
    <scope>NUCLEOTIDE SEQUENCE [LARGE SCALE GENOMIC DNA]</scope>
    <source>
        <strain evidence="2">DSM 3132</strain>
    </source>
</reference>
<feature type="transmembrane region" description="Helical" evidence="1">
    <location>
        <begin position="148"/>
        <end position="166"/>
    </location>
</feature>
<keyword evidence="1" id="KW-0812">Transmembrane</keyword>
<dbReference type="EMBL" id="CP155571">
    <property type="protein sequence ID" value="XFO74106.1"/>
    <property type="molecule type" value="Genomic_DNA"/>
</dbReference>
<keyword evidence="1" id="KW-1133">Transmembrane helix</keyword>
<keyword evidence="1" id="KW-0472">Membrane</keyword>
<protein>
    <submittedName>
        <fullName evidence="2">Uncharacterized protein</fullName>
    </submittedName>
</protein>
<dbReference type="RefSeq" id="WP_093793039.1">
    <property type="nucleotide sequence ID" value="NZ_CP155571.1"/>
</dbReference>
<feature type="transmembrane region" description="Helical" evidence="1">
    <location>
        <begin position="186"/>
        <end position="203"/>
    </location>
</feature>
<keyword evidence="3" id="KW-1185">Reference proteome</keyword>
<feature type="transmembrane region" description="Helical" evidence="1">
    <location>
        <begin position="75"/>
        <end position="95"/>
    </location>
</feature>
<evidence type="ECO:0000256" key="1">
    <source>
        <dbReference type="SAM" id="Phobius"/>
    </source>
</evidence>
<sequence length="215" mass="24461">MEKWRHRCCGFTPATVLSLAALLFAVSFGWQLPPEYGTENGPLEFFQVGIFVVTAVVAVSALWQTKLSPDRRRLFALTSVVWLMCAARELSWGRVFYAVGPDKIPPLKTLWFGPYVYPVIAVILLSAGTYFLATGLHKELWRWLKQENLPALDFCLFVVFLVLADLFEHHSHGLLGAKNELFEELAELISYVSCLSFMINVIYNKRFRANQEPPT</sequence>